<reference evidence="7 8" key="1">
    <citation type="journal article" date="2008" name="Proc. Natl. Acad. Sci. U.S.A.">
        <title>The genome of Cyanothece 51142, a unicellular diazotrophic cyanobacterium important in the marine nitrogen cycle.</title>
        <authorList>
            <person name="Welsh E.A."/>
            <person name="Liberton M."/>
            <person name="Stoeckel J."/>
            <person name="Loh T."/>
            <person name="Elvitigala T."/>
            <person name="Wang C."/>
            <person name="Wollam A."/>
            <person name="Fulton R.S."/>
            <person name="Clifton S.W."/>
            <person name="Jacobs J.M."/>
            <person name="Aurora R."/>
            <person name="Ghosh B.K."/>
            <person name="Sherman L.A."/>
            <person name="Smith R.D."/>
            <person name="Wilson R.K."/>
            <person name="Pakrasi H.B."/>
        </authorList>
    </citation>
    <scope>NUCLEOTIDE SEQUENCE [LARGE SCALE GENOMIC DNA]</scope>
    <source>
        <strain evidence="8">ATCC 51142 / BH68</strain>
    </source>
</reference>
<dbReference type="PROSITE" id="PS50294">
    <property type="entry name" value="WD_REPEATS_REGION"/>
    <property type="match status" value="12"/>
</dbReference>
<feature type="repeat" description="WD" evidence="3">
    <location>
        <begin position="593"/>
        <end position="634"/>
    </location>
</feature>
<dbReference type="InterPro" id="IPR020472">
    <property type="entry name" value="WD40_PAC1"/>
</dbReference>
<dbReference type="eggNOG" id="COG2319">
    <property type="taxonomic scope" value="Bacteria"/>
</dbReference>
<gene>
    <name evidence="7" type="ordered locus">cce_3920</name>
</gene>
<feature type="repeat" description="WD" evidence="3">
    <location>
        <begin position="719"/>
        <end position="751"/>
    </location>
</feature>
<sequence>MTLEQSLLLVNNLVYKTTGKYLSDVETIILVGAWQDETYDQIADKAGYADSYLRRDIGPKLWKKLSQVLGEKVSKTNFKAALERKSKTDLNQQVTLKFNKHQDWGEAIETEYFWGRISELNKLKTWLLKDNCKLISLLGLGGVGKSTLAIKLAKEITSEFDLVIWRSLTNAPFLNTLLIELIPFLSDQQDDELSFKRLLYWLKNRRCLIILDNFETLFEPKTVVGQYRLDYEDYGKLLRLIGENNHQSCLLLTSREKPLEVAELEGVKLSVRSLNLRGSLEAGMALLNAKGLKGSSQEKQKLVEHYRCNPLALKILATSIQDLFEGKIQQFLAQNTFAFNNIHRLIDQQFSRLSDLEKKIIYLLAINREWTKIKSLTEQLSSWIEPNHILDALESLRWRSLLENQQDTYTLQPVVMEYVTEHLVKTITTELISLNFSLFLELSLTPTNVKDYLHQTQLRLILEPIAKKLTQSLTSQTYLSQHCHKILKQLKQYPKQVHHYGGGNFFNLTRYLGVNLSDYDFSGLSICHGHLQGRILNNVNFTKASLIHCQFTQTFGSIFSLKFSHDGQLLATGDSGGKIRLWCFPDLTPLMTLNGHNSYIWDLSFSQDNCYLMSSSEDTTIKLWEISTGQELRQFQGHSQSVLSVSLHPHQSIFASGGMDNQIKIWHLKTGICEQTLKGHENFINQVAFSPDGNTLATCSNDHTIKLWNWQQGTCLNTLRDHDHFVRGITWSPDGHWLVSCSEDQTVKLWDWQQGICLKILRGHQHGVWSVQWSPDGQILASGDVNGQIRLWNVEKGETEKTLHQHNNWVWSLAWSPNGESLASTSHDGTLRFWQPATGKCLRTLQGYQRSQRTLVWGQLGDQLICGGDDQRVHYFDFQSKTWLANFLAHESLVSSLAISQDEQFLATVSHDRSLKIWQLNANSCLSKVLAHDNWIWSVSWHPEGDRIATGSVDQTVKIWHFPSLQCLYQLVGHQSWVLSVVWSPDGRFLASGSADHTVRVWNSKTGNCVQCLPHNEIVWCVAWSPNSRYLAVGCQDHHLWLWDVQQETYQRLTGHQGTVKAIAWSREGQLMASGDDVGNIKLWSGKDGSYLNTIEGHDRSILALSFHPRHPILVSSSEDESLKFWDVNTGNCIHQDQVIRPYEGMNLQGTSGLTLAQQQSLQLLGAKF</sequence>
<feature type="domain" description="NB-ARC" evidence="4">
    <location>
        <begin position="119"/>
        <end position="213"/>
    </location>
</feature>
<dbReference type="Proteomes" id="UP000001203">
    <property type="component" value="Chromosome circular"/>
</dbReference>
<proteinExistence type="predicted"/>
<accession>B1WPV3</accession>
<dbReference type="CDD" id="cd00200">
    <property type="entry name" value="WD40"/>
    <property type="match status" value="2"/>
</dbReference>
<dbReference type="InterPro" id="IPR002182">
    <property type="entry name" value="NB-ARC"/>
</dbReference>
<dbReference type="Pfam" id="PF00931">
    <property type="entry name" value="NB-ARC"/>
    <property type="match status" value="1"/>
</dbReference>
<dbReference type="Pfam" id="PF00400">
    <property type="entry name" value="WD40"/>
    <property type="match status" value="10"/>
</dbReference>
<feature type="repeat" description="WD" evidence="3">
    <location>
        <begin position="677"/>
        <end position="718"/>
    </location>
</feature>
<dbReference type="EMBL" id="CP000806">
    <property type="protein sequence ID" value="ACB53268.1"/>
    <property type="molecule type" value="Genomic_DNA"/>
</dbReference>
<feature type="domain" description="vWA-MoxR associated protein N-terminal HTH" evidence="6">
    <location>
        <begin position="1"/>
        <end position="84"/>
    </location>
</feature>
<dbReference type="InterPro" id="IPR058651">
    <property type="entry name" value="HTH_VMAP-M9"/>
</dbReference>
<evidence type="ECO:0000259" key="4">
    <source>
        <dbReference type="Pfam" id="PF00931"/>
    </source>
</evidence>
<evidence type="ECO:0000313" key="7">
    <source>
        <dbReference type="EMBL" id="ACB53268.1"/>
    </source>
</evidence>
<dbReference type="PROSITE" id="PS00678">
    <property type="entry name" value="WD_REPEATS_1"/>
    <property type="match status" value="4"/>
</dbReference>
<feature type="repeat" description="WD" evidence="3">
    <location>
        <begin position="1095"/>
        <end position="1136"/>
    </location>
</feature>
<dbReference type="KEGG" id="cyt:cce_3920"/>
<keyword evidence="1 3" id="KW-0853">WD repeat</keyword>
<evidence type="ECO:0000259" key="6">
    <source>
        <dbReference type="Pfam" id="PF26355"/>
    </source>
</evidence>
<dbReference type="Pfam" id="PF26355">
    <property type="entry name" value="HTH_VMAP-M9"/>
    <property type="match status" value="1"/>
</dbReference>
<feature type="repeat" description="WD" evidence="3">
    <location>
        <begin position="1053"/>
        <end position="1094"/>
    </location>
</feature>
<dbReference type="SUPFAM" id="SSF141571">
    <property type="entry name" value="Pentapeptide repeat-like"/>
    <property type="match status" value="1"/>
</dbReference>
<keyword evidence="2" id="KW-0677">Repeat</keyword>
<dbReference type="InterPro" id="IPR036322">
    <property type="entry name" value="WD40_repeat_dom_sf"/>
</dbReference>
<feature type="repeat" description="WD" evidence="3">
    <location>
        <begin position="887"/>
        <end position="928"/>
    </location>
</feature>
<dbReference type="PANTHER" id="PTHR22847">
    <property type="entry name" value="WD40 REPEAT PROTEIN"/>
    <property type="match status" value="1"/>
</dbReference>
<dbReference type="GO" id="GO:0043531">
    <property type="term" value="F:ADP binding"/>
    <property type="evidence" value="ECO:0007669"/>
    <property type="project" value="InterPro"/>
</dbReference>
<evidence type="ECO:0000259" key="5">
    <source>
        <dbReference type="Pfam" id="PF23389"/>
    </source>
</evidence>
<dbReference type="RefSeq" id="WP_009547246.1">
    <property type="nucleotide sequence ID" value="NC_010546.1"/>
</dbReference>
<dbReference type="SMART" id="SM00320">
    <property type="entry name" value="WD40"/>
    <property type="match status" value="14"/>
</dbReference>
<feature type="repeat" description="WD" evidence="3">
    <location>
        <begin position="929"/>
        <end position="970"/>
    </location>
</feature>
<feature type="repeat" description="WD" evidence="3">
    <location>
        <begin position="551"/>
        <end position="582"/>
    </location>
</feature>
<name>B1WPV3_CROS5</name>
<feature type="repeat" description="WD" evidence="3">
    <location>
        <begin position="761"/>
        <end position="802"/>
    </location>
</feature>
<dbReference type="PRINTS" id="PR00364">
    <property type="entry name" value="DISEASERSIST"/>
</dbReference>
<dbReference type="PRINTS" id="PR00320">
    <property type="entry name" value="GPROTEINBRPT"/>
</dbReference>
<evidence type="ECO:0000256" key="3">
    <source>
        <dbReference type="PROSITE-ProRule" id="PRU00221"/>
    </source>
</evidence>
<evidence type="ECO:0000313" key="8">
    <source>
        <dbReference type="Proteomes" id="UP000001203"/>
    </source>
</evidence>
<dbReference type="InterPro" id="IPR019775">
    <property type="entry name" value="WD40_repeat_CS"/>
</dbReference>
<dbReference type="AlphaFoldDB" id="B1WPV3"/>
<dbReference type="STRING" id="43989.cce_3920"/>
<feature type="repeat" description="WD" evidence="3">
    <location>
        <begin position="635"/>
        <end position="676"/>
    </location>
</feature>
<dbReference type="InterPro" id="IPR015943">
    <property type="entry name" value="WD40/YVTN_repeat-like_dom_sf"/>
</dbReference>
<dbReference type="Gene3D" id="3.40.50.300">
    <property type="entry name" value="P-loop containing nucleotide triphosphate hydrolases"/>
    <property type="match status" value="1"/>
</dbReference>
<dbReference type="InterPro" id="IPR057855">
    <property type="entry name" value="Beta-prop_WDR19_1st"/>
</dbReference>
<dbReference type="InterPro" id="IPR001680">
    <property type="entry name" value="WD40_rpt"/>
</dbReference>
<feature type="repeat" description="WD" evidence="3">
    <location>
        <begin position="971"/>
        <end position="1012"/>
    </location>
</feature>
<dbReference type="OrthoDB" id="568954at2"/>
<feature type="repeat" description="WD" evidence="3">
    <location>
        <begin position="803"/>
        <end position="844"/>
    </location>
</feature>
<dbReference type="SUPFAM" id="SSF50978">
    <property type="entry name" value="WD40 repeat-like"/>
    <property type="match status" value="2"/>
</dbReference>
<evidence type="ECO:0000256" key="2">
    <source>
        <dbReference type="ARBA" id="ARBA00022737"/>
    </source>
</evidence>
<dbReference type="PANTHER" id="PTHR22847:SF637">
    <property type="entry name" value="WD REPEAT DOMAIN 5B"/>
    <property type="match status" value="1"/>
</dbReference>
<feature type="repeat" description="WD" evidence="3">
    <location>
        <begin position="1012"/>
        <end position="1053"/>
    </location>
</feature>
<dbReference type="PROSITE" id="PS50082">
    <property type="entry name" value="WD_REPEATS_2"/>
    <property type="match status" value="13"/>
</dbReference>
<feature type="domain" description="WDR19 first beta-propeller" evidence="5">
    <location>
        <begin position="981"/>
        <end position="1137"/>
    </location>
</feature>
<dbReference type="Gene3D" id="2.130.10.10">
    <property type="entry name" value="YVTN repeat-like/Quinoprotein amine dehydrogenase"/>
    <property type="match status" value="5"/>
</dbReference>
<protein>
    <submittedName>
        <fullName evidence="7">WD-repeat protein</fullName>
    </submittedName>
</protein>
<dbReference type="HOGENOM" id="CLU_005071_2_0_3"/>
<dbReference type="InterPro" id="IPR027417">
    <property type="entry name" value="P-loop_NTPase"/>
</dbReference>
<organism evidence="7 8">
    <name type="scientific">Crocosphaera subtropica (strain ATCC 51142 / BH68)</name>
    <name type="common">Cyanothece sp. (strain ATCC 51142)</name>
    <dbReference type="NCBI Taxonomy" id="43989"/>
    <lineage>
        <taxon>Bacteria</taxon>
        <taxon>Bacillati</taxon>
        <taxon>Cyanobacteriota</taxon>
        <taxon>Cyanophyceae</taxon>
        <taxon>Oscillatoriophycideae</taxon>
        <taxon>Chroococcales</taxon>
        <taxon>Aphanothecaceae</taxon>
        <taxon>Crocosphaera</taxon>
        <taxon>Crocosphaera subtropica</taxon>
    </lineage>
</organism>
<dbReference type="GO" id="GO:0042393">
    <property type="term" value="F:histone binding"/>
    <property type="evidence" value="ECO:0007669"/>
    <property type="project" value="TreeGrafter"/>
</dbReference>
<keyword evidence="8" id="KW-1185">Reference proteome</keyword>
<dbReference type="SUPFAM" id="SSF52540">
    <property type="entry name" value="P-loop containing nucleoside triphosphate hydrolases"/>
    <property type="match status" value="1"/>
</dbReference>
<dbReference type="Pfam" id="PF23389">
    <property type="entry name" value="Beta-prop_WDR19_1st"/>
    <property type="match status" value="1"/>
</dbReference>
<evidence type="ECO:0000256" key="1">
    <source>
        <dbReference type="ARBA" id="ARBA00022574"/>
    </source>
</evidence>